<dbReference type="RefSeq" id="WP_182341013.1">
    <property type="nucleotide sequence ID" value="NZ_JACGXS010000011.1"/>
</dbReference>
<gene>
    <name evidence="1" type="ORF">H4O11_16600</name>
</gene>
<organism evidence="1 2">
    <name type="scientific">Stenotrophomonas tumulicola</name>
    <dbReference type="NCBI Taxonomy" id="1685415"/>
    <lineage>
        <taxon>Bacteria</taxon>
        <taxon>Pseudomonadati</taxon>
        <taxon>Pseudomonadota</taxon>
        <taxon>Gammaproteobacteria</taxon>
        <taxon>Lysobacterales</taxon>
        <taxon>Lysobacteraceae</taxon>
        <taxon>Stenotrophomonas</taxon>
    </lineage>
</organism>
<name>A0A7W3IJK8_9GAMM</name>
<evidence type="ECO:0000313" key="2">
    <source>
        <dbReference type="Proteomes" id="UP000547058"/>
    </source>
</evidence>
<comment type="caution">
    <text evidence="1">The sequence shown here is derived from an EMBL/GenBank/DDBJ whole genome shotgun (WGS) entry which is preliminary data.</text>
</comment>
<evidence type="ECO:0000313" key="1">
    <source>
        <dbReference type="EMBL" id="MBA8683421.1"/>
    </source>
</evidence>
<reference evidence="1 2" key="1">
    <citation type="submission" date="2020-08" db="EMBL/GenBank/DDBJ databases">
        <title>Stenotrophomonas tumulicola JCM 30961.</title>
        <authorList>
            <person name="Deng Y."/>
        </authorList>
    </citation>
    <scope>NUCLEOTIDE SEQUENCE [LARGE SCALE GENOMIC DNA]</scope>
    <source>
        <strain evidence="1 2">JCM 30961</strain>
    </source>
</reference>
<dbReference type="Proteomes" id="UP000547058">
    <property type="component" value="Unassembled WGS sequence"/>
</dbReference>
<sequence>MVAFLAGCAGHDRLTAIDTRDEQVEHRQLQVGSGAGAGAIEPYQLRPSEGYRMPQLHTAPPPVVGARDPRRNLAPTMVCLQVVVDATGAVERSLPLSNRDECKAGLAAENTMLLQAAQEAVAKWEFTPAAVCHFAAGVPVADPGDCNGAEHVEPVPVSLLYAFTFEIVQGRQYVRKKE</sequence>
<dbReference type="EMBL" id="JACGXS010000011">
    <property type="protein sequence ID" value="MBA8683421.1"/>
    <property type="molecule type" value="Genomic_DNA"/>
</dbReference>
<proteinExistence type="predicted"/>
<keyword evidence="2" id="KW-1185">Reference proteome</keyword>
<dbReference type="AlphaFoldDB" id="A0A7W3IJK8"/>
<protein>
    <submittedName>
        <fullName evidence="1">Uncharacterized protein</fullName>
    </submittedName>
</protein>
<accession>A0A7W3IJK8</accession>